<keyword evidence="4 6" id="KW-0472">Membrane</keyword>
<dbReference type="GO" id="GO:0008610">
    <property type="term" value="P:lipid biosynthetic process"/>
    <property type="evidence" value="ECO:0007669"/>
    <property type="project" value="InterPro"/>
</dbReference>
<evidence type="ECO:0000313" key="8">
    <source>
        <dbReference type="EMBL" id="KAF0979777.1"/>
    </source>
</evidence>
<evidence type="ECO:0000256" key="2">
    <source>
        <dbReference type="ARBA" id="ARBA00022692"/>
    </source>
</evidence>
<feature type="transmembrane region" description="Helical" evidence="6">
    <location>
        <begin position="111"/>
        <end position="136"/>
    </location>
</feature>
<keyword evidence="2 6" id="KW-0812">Transmembrane</keyword>
<dbReference type="VEuPathDB" id="AmoebaDB:NF0109210"/>
<gene>
    <name evidence="8" type="ORF">FDP41_000930</name>
</gene>
<accession>A0A6A5BRH4</accession>
<feature type="transmembrane region" description="Helical" evidence="6">
    <location>
        <begin position="63"/>
        <end position="87"/>
    </location>
</feature>
<evidence type="ECO:0000256" key="1">
    <source>
        <dbReference type="ARBA" id="ARBA00004370"/>
    </source>
</evidence>
<name>A0A6A5BRH4_NAEFO</name>
<evidence type="ECO:0000259" key="7">
    <source>
        <dbReference type="Pfam" id="PF04116"/>
    </source>
</evidence>
<dbReference type="GO" id="GO:0016020">
    <property type="term" value="C:membrane"/>
    <property type="evidence" value="ECO:0007669"/>
    <property type="project" value="UniProtKB-SubCell"/>
</dbReference>
<organism evidence="8 9">
    <name type="scientific">Naegleria fowleri</name>
    <name type="common">Brain eating amoeba</name>
    <dbReference type="NCBI Taxonomy" id="5763"/>
    <lineage>
        <taxon>Eukaryota</taxon>
        <taxon>Discoba</taxon>
        <taxon>Heterolobosea</taxon>
        <taxon>Tetramitia</taxon>
        <taxon>Eutetramitia</taxon>
        <taxon>Vahlkampfiidae</taxon>
        <taxon>Naegleria</taxon>
    </lineage>
</organism>
<dbReference type="RefSeq" id="XP_044564490.1">
    <property type="nucleotide sequence ID" value="XM_044713244.1"/>
</dbReference>
<feature type="domain" description="Fatty acid hydroxylase" evidence="7">
    <location>
        <begin position="161"/>
        <end position="291"/>
    </location>
</feature>
<keyword evidence="9" id="KW-1185">Reference proteome</keyword>
<dbReference type="GeneID" id="68108148"/>
<comment type="subcellular location">
    <subcellularLocation>
        <location evidence="1">Membrane</location>
    </subcellularLocation>
</comment>
<proteinExistence type="predicted"/>
<dbReference type="Proteomes" id="UP000444721">
    <property type="component" value="Unassembled WGS sequence"/>
</dbReference>
<protein>
    <recommendedName>
        <fullName evidence="7">Fatty acid hydroxylase domain-containing protein</fullName>
    </recommendedName>
</protein>
<dbReference type="InterPro" id="IPR050307">
    <property type="entry name" value="Sterol_Desaturase_Related"/>
</dbReference>
<dbReference type="OrthoDB" id="1658724at2759"/>
<dbReference type="GO" id="GO:0016491">
    <property type="term" value="F:oxidoreductase activity"/>
    <property type="evidence" value="ECO:0007669"/>
    <property type="project" value="InterPro"/>
</dbReference>
<feature type="region of interest" description="Disordered" evidence="5">
    <location>
        <begin position="304"/>
        <end position="327"/>
    </location>
</feature>
<evidence type="ECO:0000313" key="9">
    <source>
        <dbReference type="Proteomes" id="UP000444721"/>
    </source>
</evidence>
<dbReference type="GO" id="GO:0005506">
    <property type="term" value="F:iron ion binding"/>
    <property type="evidence" value="ECO:0007669"/>
    <property type="project" value="InterPro"/>
</dbReference>
<dbReference type="AlphaFoldDB" id="A0A6A5BRH4"/>
<dbReference type="PANTHER" id="PTHR11863">
    <property type="entry name" value="STEROL DESATURASE"/>
    <property type="match status" value="1"/>
</dbReference>
<dbReference type="EMBL" id="VFQX01000022">
    <property type="protein sequence ID" value="KAF0979777.1"/>
    <property type="molecule type" value="Genomic_DNA"/>
</dbReference>
<evidence type="ECO:0000256" key="4">
    <source>
        <dbReference type="ARBA" id="ARBA00023136"/>
    </source>
</evidence>
<evidence type="ECO:0000256" key="3">
    <source>
        <dbReference type="ARBA" id="ARBA00022989"/>
    </source>
</evidence>
<dbReference type="Pfam" id="PF04116">
    <property type="entry name" value="FA_hydroxylase"/>
    <property type="match status" value="1"/>
</dbReference>
<dbReference type="OMA" id="MWEMATI"/>
<feature type="transmembrane region" description="Helical" evidence="6">
    <location>
        <begin position="156"/>
        <end position="174"/>
    </location>
</feature>
<comment type="caution">
    <text evidence="8">The sequence shown here is derived from an EMBL/GenBank/DDBJ whole genome shotgun (WGS) entry which is preliminary data.</text>
</comment>
<dbReference type="InterPro" id="IPR006694">
    <property type="entry name" value="Fatty_acid_hydroxylase"/>
</dbReference>
<evidence type="ECO:0000256" key="6">
    <source>
        <dbReference type="SAM" id="Phobius"/>
    </source>
</evidence>
<dbReference type="VEuPathDB" id="AmoebaDB:NfTy_050570"/>
<reference evidence="8 9" key="1">
    <citation type="journal article" date="2019" name="Sci. Rep.">
        <title>Nanopore sequencing improves the draft genome of the human pathogenic amoeba Naegleria fowleri.</title>
        <authorList>
            <person name="Liechti N."/>
            <person name="Schurch N."/>
            <person name="Bruggmann R."/>
            <person name="Wittwer M."/>
        </authorList>
    </citation>
    <scope>NUCLEOTIDE SEQUENCE [LARGE SCALE GENOMIC DNA]</scope>
    <source>
        <strain evidence="8 9">ATCC 30894</strain>
    </source>
</reference>
<evidence type="ECO:0000256" key="5">
    <source>
        <dbReference type="SAM" id="MobiDB-lite"/>
    </source>
</evidence>
<keyword evidence="3 6" id="KW-1133">Transmembrane helix</keyword>
<dbReference type="VEuPathDB" id="AmoebaDB:FDP41_000930"/>
<sequence length="327" mass="38168">MNQLLQQVHTGIREAGLFLDNYIAVNKNISTAYPVEKLAEMNVFDAGLVKLWKFMLESYSLNMVTIVLPFAVLFLNYFFVCGFMFLIEQADFSFLRKYKIQAKKYNSPSKVFWASLYLLYVYFVIILPMYTAAFYVLSQVDYFSLELFDIPNWKTLVWQTLAFLFFEDLGHYVLHRWMHTPWAYKNIHYKHHEFDAPSSLATYAHPVEVVIQGIATFLGPVIVRPHILTLFIWVNIRQLAACETHSGYDFPFSPNNILPFCGGADLHDFHHRTYNGAYSSNFIWWDVLLGTDNGYFAWKKKQQAKRARGEATTVDDSEDNQQTKKTK</sequence>